<keyword evidence="13" id="KW-1208">Phospholipid metabolism</keyword>
<keyword evidence="9 16" id="KW-1133">Transmembrane helix</keyword>
<evidence type="ECO:0000256" key="11">
    <source>
        <dbReference type="ARBA" id="ARBA00023136"/>
    </source>
</evidence>
<dbReference type="PANTHER" id="PTHR14269:SF61">
    <property type="entry name" value="CDP-DIACYLGLYCEROL--SERINE O-PHOSPHATIDYLTRANSFERASE"/>
    <property type="match status" value="1"/>
</dbReference>
<evidence type="ECO:0000256" key="9">
    <source>
        <dbReference type="ARBA" id="ARBA00022989"/>
    </source>
</evidence>
<accession>A0A140LEJ7</accession>
<evidence type="ECO:0000256" key="1">
    <source>
        <dbReference type="ARBA" id="ARBA00000287"/>
    </source>
</evidence>
<dbReference type="GO" id="GO:0003882">
    <property type="term" value="F:CDP-diacylglycerol-serine O-phosphatidyltransferase activity"/>
    <property type="evidence" value="ECO:0007669"/>
    <property type="project" value="UniProtKB-EC"/>
</dbReference>
<evidence type="ECO:0000256" key="6">
    <source>
        <dbReference type="ARBA" id="ARBA00022516"/>
    </source>
</evidence>
<keyword evidence="11 16" id="KW-0472">Membrane</keyword>
<protein>
    <recommendedName>
        <fullName evidence="5">CDP-diacylglycerol--serine O-phosphatidyltransferase</fullName>
        <ecNumber evidence="4">2.7.8.8</ecNumber>
    </recommendedName>
    <alternativeName>
        <fullName evidence="14">Phosphatidylserine synthase</fullName>
    </alternativeName>
</protein>
<dbReference type="InterPro" id="IPR000462">
    <property type="entry name" value="CDP-OH_P_trans"/>
</dbReference>
<dbReference type="AlphaFoldDB" id="A0A140LEJ7"/>
<dbReference type="PANTHER" id="PTHR14269">
    <property type="entry name" value="CDP-DIACYLGLYCEROL--GLYCEROL-3-PHOSPHATE 3-PHOSPHATIDYLTRANSFERASE-RELATED"/>
    <property type="match status" value="1"/>
</dbReference>
<dbReference type="Gene3D" id="1.20.120.1760">
    <property type="match status" value="1"/>
</dbReference>
<evidence type="ECO:0000256" key="16">
    <source>
        <dbReference type="SAM" id="Phobius"/>
    </source>
</evidence>
<evidence type="ECO:0000256" key="7">
    <source>
        <dbReference type="ARBA" id="ARBA00022679"/>
    </source>
</evidence>
<dbReference type="OrthoDB" id="9777147at2"/>
<evidence type="ECO:0000256" key="5">
    <source>
        <dbReference type="ARBA" id="ARBA00017171"/>
    </source>
</evidence>
<feature type="transmembrane region" description="Helical" evidence="16">
    <location>
        <begin position="7"/>
        <end position="28"/>
    </location>
</feature>
<reference evidence="17 18" key="1">
    <citation type="submission" date="2015-12" db="EMBL/GenBank/DDBJ databases">
        <title>Draft genome sequence of the thermoanaerobe Thermotalea metallivorans, an isolate from the runoff channel of the Great Artesian Basin, Australia.</title>
        <authorList>
            <person name="Patel B.K."/>
        </authorList>
    </citation>
    <scope>NUCLEOTIDE SEQUENCE [LARGE SCALE GENOMIC DNA]</scope>
    <source>
        <strain evidence="17 18">B2-1</strain>
    </source>
</reference>
<feature type="transmembrane region" description="Helical" evidence="16">
    <location>
        <begin position="145"/>
        <end position="162"/>
    </location>
</feature>
<evidence type="ECO:0000313" key="18">
    <source>
        <dbReference type="Proteomes" id="UP000070456"/>
    </source>
</evidence>
<dbReference type="EC" id="2.7.8.8" evidence="4"/>
<dbReference type="NCBIfam" id="TIGR00473">
    <property type="entry name" value="pssA"/>
    <property type="match status" value="1"/>
</dbReference>
<dbReference type="InterPro" id="IPR048254">
    <property type="entry name" value="CDP_ALCOHOL_P_TRANSF_CS"/>
</dbReference>
<dbReference type="RefSeq" id="WP_068554050.1">
    <property type="nucleotide sequence ID" value="NZ_LOEE01000003.1"/>
</dbReference>
<dbReference type="PATRIC" id="fig|520762.4.peg.150"/>
<sequence>MKYKNQIPNLFTFLNLTLGILAIIAIFYDQYGTSAWLIIFAGFLDRMDGHLARILNAESDFGKELDSLCDLISFGVAPAILMWHLNLMGTGAIGIIITLIFALCGAFRLARYNIVEFDGVYMGVPITICGGLVALMSLYSTRYTTSLPFVLITMLLLSYAMVSKRIRLRKR</sequence>
<dbReference type="GO" id="GO:0016020">
    <property type="term" value="C:membrane"/>
    <property type="evidence" value="ECO:0007669"/>
    <property type="project" value="InterPro"/>
</dbReference>
<proteinExistence type="inferred from homology"/>
<feature type="transmembrane region" description="Helical" evidence="16">
    <location>
        <begin position="119"/>
        <end position="139"/>
    </location>
</feature>
<dbReference type="InterPro" id="IPR043130">
    <property type="entry name" value="CDP-OH_PTrfase_TM_dom"/>
</dbReference>
<evidence type="ECO:0000256" key="3">
    <source>
        <dbReference type="ARBA" id="ARBA00010441"/>
    </source>
</evidence>
<keyword evidence="10" id="KW-0443">Lipid metabolism</keyword>
<dbReference type="Proteomes" id="UP000070456">
    <property type="component" value="Unassembled WGS sequence"/>
</dbReference>
<keyword evidence="8 16" id="KW-0812">Transmembrane</keyword>
<organism evidence="17 18">
    <name type="scientific">Thermotalea metallivorans</name>
    <dbReference type="NCBI Taxonomy" id="520762"/>
    <lineage>
        <taxon>Bacteria</taxon>
        <taxon>Bacillati</taxon>
        <taxon>Bacillota</taxon>
        <taxon>Clostridia</taxon>
        <taxon>Peptostreptococcales</taxon>
        <taxon>Thermotaleaceae</taxon>
        <taxon>Thermotalea</taxon>
    </lineage>
</organism>
<gene>
    <name evidence="17" type="ORF">AN619_01320</name>
</gene>
<keyword evidence="7 15" id="KW-0808">Transferase</keyword>
<dbReference type="PROSITE" id="PS00379">
    <property type="entry name" value="CDP_ALCOHOL_P_TRANSF"/>
    <property type="match status" value="1"/>
</dbReference>
<dbReference type="Pfam" id="PF01066">
    <property type="entry name" value="CDP-OH_P_transf"/>
    <property type="match status" value="1"/>
</dbReference>
<dbReference type="EMBL" id="LOEE01000003">
    <property type="protein sequence ID" value="KXG78972.1"/>
    <property type="molecule type" value="Genomic_DNA"/>
</dbReference>
<name>A0A140LEJ7_9FIRM</name>
<comment type="subcellular location">
    <subcellularLocation>
        <location evidence="2">Endomembrane system</location>
        <topology evidence="2">Multi-pass membrane protein</topology>
    </subcellularLocation>
</comment>
<dbReference type="InterPro" id="IPR050324">
    <property type="entry name" value="CDP-alcohol_PTase-I"/>
</dbReference>
<keyword evidence="12" id="KW-0594">Phospholipid biosynthesis</keyword>
<evidence type="ECO:0000256" key="4">
    <source>
        <dbReference type="ARBA" id="ARBA00013174"/>
    </source>
</evidence>
<evidence type="ECO:0000313" key="17">
    <source>
        <dbReference type="EMBL" id="KXG78972.1"/>
    </source>
</evidence>
<evidence type="ECO:0000256" key="15">
    <source>
        <dbReference type="RuleBase" id="RU003750"/>
    </source>
</evidence>
<keyword evidence="18" id="KW-1185">Reference proteome</keyword>
<keyword evidence="6" id="KW-0444">Lipid biosynthesis</keyword>
<comment type="caution">
    <text evidence="17">The sequence shown here is derived from an EMBL/GenBank/DDBJ whole genome shotgun (WGS) entry which is preliminary data.</text>
</comment>
<feature type="transmembrane region" description="Helical" evidence="16">
    <location>
        <begin position="91"/>
        <end position="110"/>
    </location>
</feature>
<comment type="similarity">
    <text evidence="3 15">Belongs to the CDP-alcohol phosphatidyltransferase class-I family.</text>
</comment>
<evidence type="ECO:0000256" key="8">
    <source>
        <dbReference type="ARBA" id="ARBA00022692"/>
    </source>
</evidence>
<dbReference type="InterPro" id="IPR004533">
    <property type="entry name" value="CDP-diaglyc--ser_O-PTrfase"/>
</dbReference>
<dbReference type="GO" id="GO:0008654">
    <property type="term" value="P:phospholipid biosynthetic process"/>
    <property type="evidence" value="ECO:0007669"/>
    <property type="project" value="UniProtKB-KW"/>
</dbReference>
<evidence type="ECO:0000256" key="2">
    <source>
        <dbReference type="ARBA" id="ARBA00004127"/>
    </source>
</evidence>
<comment type="catalytic activity">
    <reaction evidence="1">
        <text>a CDP-1,2-diacyl-sn-glycerol + L-serine = a 1,2-diacyl-sn-glycero-3-phospho-L-serine + CMP + H(+)</text>
        <dbReference type="Rhea" id="RHEA:16913"/>
        <dbReference type="ChEBI" id="CHEBI:15378"/>
        <dbReference type="ChEBI" id="CHEBI:33384"/>
        <dbReference type="ChEBI" id="CHEBI:57262"/>
        <dbReference type="ChEBI" id="CHEBI:58332"/>
        <dbReference type="ChEBI" id="CHEBI:60377"/>
        <dbReference type="EC" id="2.7.8.8"/>
    </reaction>
</comment>
<evidence type="ECO:0000256" key="10">
    <source>
        <dbReference type="ARBA" id="ARBA00023098"/>
    </source>
</evidence>
<evidence type="ECO:0000256" key="13">
    <source>
        <dbReference type="ARBA" id="ARBA00023264"/>
    </source>
</evidence>
<dbReference type="GO" id="GO:0012505">
    <property type="term" value="C:endomembrane system"/>
    <property type="evidence" value="ECO:0007669"/>
    <property type="project" value="UniProtKB-SubCell"/>
</dbReference>
<evidence type="ECO:0000256" key="14">
    <source>
        <dbReference type="ARBA" id="ARBA00032361"/>
    </source>
</evidence>
<dbReference type="STRING" id="520762.AN619_01320"/>
<evidence type="ECO:0000256" key="12">
    <source>
        <dbReference type="ARBA" id="ARBA00023209"/>
    </source>
</evidence>